<dbReference type="EMBL" id="NVCO01000007">
    <property type="protein sequence ID" value="PFT50736.1"/>
    <property type="molecule type" value="Genomic_DNA"/>
</dbReference>
<evidence type="ECO:0000313" key="1">
    <source>
        <dbReference type="EMBL" id="PFT50736.1"/>
    </source>
</evidence>
<protein>
    <submittedName>
        <fullName evidence="1">Uncharacterized protein</fullName>
    </submittedName>
</protein>
<dbReference type="Proteomes" id="UP000226106">
    <property type="component" value="Unassembled WGS sequence"/>
</dbReference>
<accession>A0A9X7ARW1</accession>
<dbReference type="RefSeq" id="WP_098392936.1">
    <property type="nucleotide sequence ID" value="NZ_NTVZ01000052.1"/>
</dbReference>
<name>A0A9X7ARW1_BACTU</name>
<proteinExistence type="predicted"/>
<evidence type="ECO:0000313" key="2">
    <source>
        <dbReference type="Proteomes" id="UP000226106"/>
    </source>
</evidence>
<reference evidence="1 2" key="1">
    <citation type="submission" date="2017-09" db="EMBL/GenBank/DDBJ databases">
        <title>Large-scale bioinformatics analysis of Bacillus genomes uncovers conserved roles of natural products in bacterial physiology.</title>
        <authorList>
            <consortium name="Agbiome Team Llc"/>
            <person name="Bleich R.M."/>
            <person name="Grubbs K.J."/>
            <person name="Santa Maria K.C."/>
            <person name="Allen S.E."/>
            <person name="Farag S."/>
            <person name="Shank E.A."/>
            <person name="Bowers A."/>
        </authorList>
    </citation>
    <scope>NUCLEOTIDE SEQUENCE [LARGE SCALE GENOMIC DNA]</scope>
    <source>
        <strain evidence="1 2">AFS065400</strain>
    </source>
</reference>
<dbReference type="AlphaFoldDB" id="A0A9X7ARW1"/>
<sequence>MAIVRKDKVLSGYNGNLESVVHTKEMTNGLFTVLGKKVADSREVHEVVVPTAENIATEDVLLIHAPEVMYDERKYRLRDFRIPANQPARAYRMSKGDVITLTKDLFVGAVKVGDEVIPAVDGSMKLTKAGKEAKSTLVFEVIEEDSLDVIDGEALVLKVKRA</sequence>
<gene>
    <name evidence="1" type="ORF">COK72_01595</name>
</gene>
<organism evidence="1 2">
    <name type="scientific">Bacillus thuringiensis</name>
    <dbReference type="NCBI Taxonomy" id="1428"/>
    <lineage>
        <taxon>Bacteria</taxon>
        <taxon>Bacillati</taxon>
        <taxon>Bacillota</taxon>
        <taxon>Bacilli</taxon>
        <taxon>Bacillales</taxon>
        <taxon>Bacillaceae</taxon>
        <taxon>Bacillus</taxon>
        <taxon>Bacillus cereus group</taxon>
    </lineage>
</organism>
<comment type="caution">
    <text evidence="1">The sequence shown here is derived from an EMBL/GenBank/DDBJ whole genome shotgun (WGS) entry which is preliminary data.</text>
</comment>